<name>A0A4R5DF63_9BACT</name>
<dbReference type="Proteomes" id="UP000294850">
    <property type="component" value="Unassembled WGS sequence"/>
</dbReference>
<sequence length="200" mass="23030">MGDAAHETQEVYVEVFIRKTFEENPRKGCEMLFRLYYRGLCTHAVRYVYSKEIAEDLVADVFYTFWNTRAFLSVTYSFRSFLFRSVRNRAYNYLMNEMKKTDDGIILVHVMKDNLVNRLPLKQAISEGIYGRIRPVIMIALLGSLGLLPAALSNGMGSEIQKTLAIMIVGGLLICMFLSFTVLPQIFYLAYRKSKKEKSS</sequence>
<evidence type="ECO:0000313" key="4">
    <source>
        <dbReference type="Proteomes" id="UP000294850"/>
    </source>
</evidence>
<dbReference type="GO" id="GO:0003700">
    <property type="term" value="F:DNA-binding transcription factor activity"/>
    <property type="evidence" value="ECO:0007669"/>
    <property type="project" value="InterPro"/>
</dbReference>
<keyword evidence="1" id="KW-1133">Transmembrane helix</keyword>
<dbReference type="Gene3D" id="1.10.1740.10">
    <property type="match status" value="1"/>
</dbReference>
<feature type="transmembrane region" description="Helical" evidence="1">
    <location>
        <begin position="133"/>
        <end position="152"/>
    </location>
</feature>
<keyword evidence="1" id="KW-0812">Transmembrane</keyword>
<dbReference type="EMBL" id="SMFL01000015">
    <property type="protein sequence ID" value="TDE10580.1"/>
    <property type="molecule type" value="Genomic_DNA"/>
</dbReference>
<comment type="caution">
    <text evidence="3">The sequence shown here is derived from an EMBL/GenBank/DDBJ whole genome shotgun (WGS) entry which is preliminary data.</text>
</comment>
<gene>
    <name evidence="3" type="ORF">E0F88_28005</name>
</gene>
<dbReference type="GO" id="GO:0006352">
    <property type="term" value="P:DNA-templated transcription initiation"/>
    <property type="evidence" value="ECO:0007669"/>
    <property type="project" value="InterPro"/>
</dbReference>
<dbReference type="OrthoDB" id="1524077at2"/>
<evidence type="ECO:0000256" key="1">
    <source>
        <dbReference type="SAM" id="Phobius"/>
    </source>
</evidence>
<dbReference type="GO" id="GO:0042910">
    <property type="term" value="F:xenobiotic transmembrane transporter activity"/>
    <property type="evidence" value="ECO:0007669"/>
    <property type="project" value="TreeGrafter"/>
</dbReference>
<dbReference type="PANTHER" id="PTHR32063:SF12">
    <property type="entry name" value="CATION EFFLUX SYSTEM PROTEIN"/>
    <property type="match status" value="1"/>
</dbReference>
<dbReference type="InterPro" id="IPR007627">
    <property type="entry name" value="RNA_pol_sigma70_r2"/>
</dbReference>
<dbReference type="GO" id="GO:0005886">
    <property type="term" value="C:plasma membrane"/>
    <property type="evidence" value="ECO:0007669"/>
    <property type="project" value="TreeGrafter"/>
</dbReference>
<dbReference type="Pfam" id="PF00873">
    <property type="entry name" value="ACR_tran"/>
    <property type="match status" value="1"/>
</dbReference>
<dbReference type="SUPFAM" id="SSF88946">
    <property type="entry name" value="Sigma2 domain of RNA polymerase sigma factors"/>
    <property type="match status" value="1"/>
</dbReference>
<dbReference type="Pfam" id="PF04542">
    <property type="entry name" value="Sigma70_r2"/>
    <property type="match status" value="1"/>
</dbReference>
<evidence type="ECO:0000313" key="3">
    <source>
        <dbReference type="EMBL" id="TDE10580.1"/>
    </source>
</evidence>
<dbReference type="AlphaFoldDB" id="A0A4R5DF63"/>
<dbReference type="InterPro" id="IPR013325">
    <property type="entry name" value="RNA_pol_sigma_r2"/>
</dbReference>
<proteinExistence type="predicted"/>
<accession>A0A4R5DF63</accession>
<keyword evidence="1" id="KW-0472">Membrane</keyword>
<evidence type="ECO:0000259" key="2">
    <source>
        <dbReference type="Pfam" id="PF04542"/>
    </source>
</evidence>
<protein>
    <recommendedName>
        <fullName evidence="2">RNA polymerase sigma-70 region 2 domain-containing protein</fullName>
    </recommendedName>
</protein>
<dbReference type="InterPro" id="IPR001036">
    <property type="entry name" value="Acrflvin-R"/>
</dbReference>
<organism evidence="3 4">
    <name type="scientific">Dyadobacter psychrotolerans</name>
    <dbReference type="NCBI Taxonomy" id="2541721"/>
    <lineage>
        <taxon>Bacteria</taxon>
        <taxon>Pseudomonadati</taxon>
        <taxon>Bacteroidota</taxon>
        <taxon>Cytophagia</taxon>
        <taxon>Cytophagales</taxon>
        <taxon>Spirosomataceae</taxon>
        <taxon>Dyadobacter</taxon>
    </lineage>
</organism>
<keyword evidence="4" id="KW-1185">Reference proteome</keyword>
<reference evidence="3 4" key="1">
    <citation type="submission" date="2019-03" db="EMBL/GenBank/DDBJ databases">
        <title>Dyadobacter AR-3-6 sp. nov., isolated from arctic soil.</title>
        <authorList>
            <person name="Chaudhary D.K."/>
        </authorList>
    </citation>
    <scope>NUCLEOTIDE SEQUENCE [LARGE SCALE GENOMIC DNA]</scope>
    <source>
        <strain evidence="3 4">AR-3-6</strain>
    </source>
</reference>
<feature type="domain" description="RNA polymerase sigma-70 region 2" evidence="2">
    <location>
        <begin position="32"/>
        <end position="95"/>
    </location>
</feature>
<dbReference type="Gene3D" id="1.20.1640.10">
    <property type="entry name" value="Multidrug efflux transporter AcrB transmembrane domain"/>
    <property type="match status" value="1"/>
</dbReference>
<dbReference type="PANTHER" id="PTHR32063">
    <property type="match status" value="1"/>
</dbReference>
<dbReference type="SUPFAM" id="SSF82866">
    <property type="entry name" value="Multidrug efflux transporter AcrB transmembrane domain"/>
    <property type="match status" value="1"/>
</dbReference>
<feature type="transmembrane region" description="Helical" evidence="1">
    <location>
        <begin position="164"/>
        <end position="191"/>
    </location>
</feature>